<dbReference type="EMBL" id="VJMJ01000090">
    <property type="protein sequence ID" value="KAF0736071.1"/>
    <property type="molecule type" value="Genomic_DNA"/>
</dbReference>
<sequence>MALKCQLGKWLHDENEQKGFDANMKMKNFERLSTIVLLSSKTSRDKSSRNLGYRHTLPVGLSDEDLQLCRLPKQLSLRISAIHAIADREYRRQNTAFILAGVHDKLNDYSGVAPFTLPNSDRVYLQVQHVMNIDAPYRRVAAACWRIFQGPSNVMHPESATETIDIIDDYTMYERYSQKHKSIMAHVNTVRKYYPGGDQDVIVRRTILDDALVQPPMSEGAVDDTWGWLVVVPHANDRSKCRFIGLLQSAVSPFQRSNTEGRNPLDDAIAALKSISFTQTMDAPMDIIQDPALYASVSRAKLFEKAFKSTLRDVVARKITADSLKLN</sequence>
<organism evidence="1 2">
    <name type="scientific">Aphanomyces euteiches</name>
    <dbReference type="NCBI Taxonomy" id="100861"/>
    <lineage>
        <taxon>Eukaryota</taxon>
        <taxon>Sar</taxon>
        <taxon>Stramenopiles</taxon>
        <taxon>Oomycota</taxon>
        <taxon>Saprolegniomycetes</taxon>
        <taxon>Saprolegniales</taxon>
        <taxon>Verrucalvaceae</taxon>
        <taxon>Aphanomyces</taxon>
    </lineage>
</organism>
<accession>A0A6G0X889</accession>
<keyword evidence="2" id="KW-1185">Reference proteome</keyword>
<gene>
    <name evidence="1" type="ORF">Ae201684_007657</name>
</gene>
<proteinExistence type="predicted"/>
<reference evidence="1 2" key="1">
    <citation type="submission" date="2019-07" db="EMBL/GenBank/DDBJ databases">
        <title>Genomics analysis of Aphanomyces spp. identifies a new class of oomycete effector associated with host adaptation.</title>
        <authorList>
            <person name="Gaulin E."/>
        </authorList>
    </citation>
    <scope>NUCLEOTIDE SEQUENCE [LARGE SCALE GENOMIC DNA]</scope>
    <source>
        <strain evidence="1 2">ATCC 201684</strain>
    </source>
</reference>
<name>A0A6G0X889_9STRA</name>
<dbReference type="Proteomes" id="UP000481153">
    <property type="component" value="Unassembled WGS sequence"/>
</dbReference>
<evidence type="ECO:0000313" key="2">
    <source>
        <dbReference type="Proteomes" id="UP000481153"/>
    </source>
</evidence>
<protein>
    <recommendedName>
        <fullName evidence="3">START domain-containing protein</fullName>
    </recommendedName>
</protein>
<dbReference type="AlphaFoldDB" id="A0A6G0X889"/>
<evidence type="ECO:0000313" key="1">
    <source>
        <dbReference type="EMBL" id="KAF0736071.1"/>
    </source>
</evidence>
<evidence type="ECO:0008006" key="3">
    <source>
        <dbReference type="Google" id="ProtNLM"/>
    </source>
</evidence>
<dbReference type="VEuPathDB" id="FungiDB:AeMF1_003534"/>
<comment type="caution">
    <text evidence="1">The sequence shown here is derived from an EMBL/GenBank/DDBJ whole genome shotgun (WGS) entry which is preliminary data.</text>
</comment>